<dbReference type="AlphaFoldDB" id="A0A4C1Z508"/>
<comment type="caution">
    <text evidence="2">The sequence shown here is derived from an EMBL/GenBank/DDBJ whole genome shotgun (WGS) entry which is preliminary data.</text>
</comment>
<feature type="region of interest" description="Disordered" evidence="1">
    <location>
        <begin position="35"/>
        <end position="64"/>
    </location>
</feature>
<evidence type="ECO:0000256" key="1">
    <source>
        <dbReference type="SAM" id="MobiDB-lite"/>
    </source>
</evidence>
<feature type="compositionally biased region" description="Low complexity" evidence="1">
    <location>
        <begin position="131"/>
        <end position="140"/>
    </location>
</feature>
<evidence type="ECO:0000313" key="2">
    <source>
        <dbReference type="EMBL" id="GBP83686.1"/>
    </source>
</evidence>
<name>A0A4C1Z508_EUMVA</name>
<feature type="region of interest" description="Disordered" evidence="1">
    <location>
        <begin position="114"/>
        <end position="140"/>
    </location>
</feature>
<sequence>MRLYDVVYTLCTPCENFHWPTFTAALRYTEALMKSDNGKGQGDATTRDEAPRGRRRCAAGAGDRLPTTRGLTAQTIGIRDRLKSRAIGSVRREVSMLSRRAVGAGIVRADATGRRRTGAGATKARRRRPAAGRASALAGSTGDDCHLCLLKTVRLTECCEIVYRIRNLMFLSWMNF</sequence>
<reference evidence="2 3" key="1">
    <citation type="journal article" date="2019" name="Commun. Biol.">
        <title>The bagworm genome reveals a unique fibroin gene that provides high tensile strength.</title>
        <authorList>
            <person name="Kono N."/>
            <person name="Nakamura H."/>
            <person name="Ohtoshi R."/>
            <person name="Tomita M."/>
            <person name="Numata K."/>
            <person name="Arakawa K."/>
        </authorList>
    </citation>
    <scope>NUCLEOTIDE SEQUENCE [LARGE SCALE GENOMIC DNA]</scope>
</reference>
<accession>A0A4C1Z508</accession>
<protein>
    <submittedName>
        <fullName evidence="2">Uncharacterized protein</fullName>
    </submittedName>
</protein>
<evidence type="ECO:0000313" key="3">
    <source>
        <dbReference type="Proteomes" id="UP000299102"/>
    </source>
</evidence>
<proteinExistence type="predicted"/>
<organism evidence="2 3">
    <name type="scientific">Eumeta variegata</name>
    <name type="common">Bagworm moth</name>
    <name type="synonym">Eumeta japonica</name>
    <dbReference type="NCBI Taxonomy" id="151549"/>
    <lineage>
        <taxon>Eukaryota</taxon>
        <taxon>Metazoa</taxon>
        <taxon>Ecdysozoa</taxon>
        <taxon>Arthropoda</taxon>
        <taxon>Hexapoda</taxon>
        <taxon>Insecta</taxon>
        <taxon>Pterygota</taxon>
        <taxon>Neoptera</taxon>
        <taxon>Endopterygota</taxon>
        <taxon>Lepidoptera</taxon>
        <taxon>Glossata</taxon>
        <taxon>Ditrysia</taxon>
        <taxon>Tineoidea</taxon>
        <taxon>Psychidae</taxon>
        <taxon>Oiketicinae</taxon>
        <taxon>Eumeta</taxon>
    </lineage>
</organism>
<dbReference type="EMBL" id="BGZK01001633">
    <property type="protein sequence ID" value="GBP83686.1"/>
    <property type="molecule type" value="Genomic_DNA"/>
</dbReference>
<dbReference type="Proteomes" id="UP000299102">
    <property type="component" value="Unassembled WGS sequence"/>
</dbReference>
<gene>
    <name evidence="2" type="ORF">EVAR_57086_1</name>
</gene>
<keyword evidence="3" id="KW-1185">Reference proteome</keyword>